<dbReference type="EMBL" id="CP012670">
    <property type="protein sequence ID" value="AUX22642.1"/>
    <property type="molecule type" value="Genomic_DNA"/>
</dbReference>
<dbReference type="Proteomes" id="UP000295781">
    <property type="component" value="Chromosome"/>
</dbReference>
<name>A0A4V0NDH0_SORCE</name>
<dbReference type="SUPFAM" id="SSF52172">
    <property type="entry name" value="CheY-like"/>
    <property type="match status" value="1"/>
</dbReference>
<evidence type="ECO:0000313" key="2">
    <source>
        <dbReference type="Proteomes" id="UP000295781"/>
    </source>
</evidence>
<gene>
    <name evidence="1" type="ORF">SOCEGT47_031460</name>
</gene>
<dbReference type="InterPro" id="IPR011006">
    <property type="entry name" value="CheY-like_superfamily"/>
</dbReference>
<proteinExistence type="predicted"/>
<organism evidence="1 2">
    <name type="scientific">Sorangium cellulosum</name>
    <name type="common">Polyangium cellulosum</name>
    <dbReference type="NCBI Taxonomy" id="56"/>
    <lineage>
        <taxon>Bacteria</taxon>
        <taxon>Pseudomonadati</taxon>
        <taxon>Myxococcota</taxon>
        <taxon>Polyangia</taxon>
        <taxon>Polyangiales</taxon>
        <taxon>Polyangiaceae</taxon>
        <taxon>Sorangium</taxon>
    </lineage>
</organism>
<dbReference type="AlphaFoldDB" id="A0A4V0NDH0"/>
<evidence type="ECO:0000313" key="1">
    <source>
        <dbReference type="EMBL" id="AUX22642.1"/>
    </source>
</evidence>
<sequence>MLSSARRRRGEPLHVVIVSDNPETLDGLQAYLQRAGVTAYVTRQLQAAVVASAAISAVVVFPDDYPAAEVEAAVERITRDRPGVLSVLVTGTPQRFEALRVGTSARVIPTIIPKPAWGWTILDTIRALLEP</sequence>
<reference evidence="1 2" key="1">
    <citation type="submission" date="2015-09" db="EMBL/GenBank/DDBJ databases">
        <title>Sorangium comparison.</title>
        <authorList>
            <person name="Zaburannyi N."/>
            <person name="Bunk B."/>
            <person name="Overmann J."/>
            <person name="Mueller R."/>
        </authorList>
    </citation>
    <scope>NUCLEOTIDE SEQUENCE [LARGE SCALE GENOMIC DNA]</scope>
    <source>
        <strain evidence="1 2">So ceGT47</strain>
    </source>
</reference>
<accession>A0A4V0NDH0</accession>
<dbReference type="Gene3D" id="3.40.50.2300">
    <property type="match status" value="1"/>
</dbReference>
<evidence type="ECO:0008006" key="3">
    <source>
        <dbReference type="Google" id="ProtNLM"/>
    </source>
</evidence>
<protein>
    <recommendedName>
        <fullName evidence="3">Response regulatory domain-containing protein</fullName>
    </recommendedName>
</protein>